<keyword evidence="3" id="KW-1185">Reference proteome</keyword>
<gene>
    <name evidence="2" type="ORF">C1J01_24490</name>
</gene>
<comment type="caution">
    <text evidence="2">The sequence shown here is derived from an EMBL/GenBank/DDBJ whole genome shotgun (WGS) entry which is preliminary data.</text>
</comment>
<feature type="region of interest" description="Disordered" evidence="1">
    <location>
        <begin position="37"/>
        <end position="103"/>
    </location>
</feature>
<organism evidence="2 3">
    <name type="scientific">Nonomuraea aridisoli</name>
    <dbReference type="NCBI Taxonomy" id="2070368"/>
    <lineage>
        <taxon>Bacteria</taxon>
        <taxon>Bacillati</taxon>
        <taxon>Actinomycetota</taxon>
        <taxon>Actinomycetes</taxon>
        <taxon>Streptosporangiales</taxon>
        <taxon>Streptosporangiaceae</taxon>
        <taxon>Nonomuraea</taxon>
    </lineage>
</organism>
<feature type="compositionally biased region" description="Low complexity" evidence="1">
    <location>
        <begin position="39"/>
        <end position="94"/>
    </location>
</feature>
<accession>A0A2W2ESA7</accession>
<evidence type="ECO:0000313" key="2">
    <source>
        <dbReference type="EMBL" id="PZG15258.1"/>
    </source>
</evidence>
<dbReference type="AlphaFoldDB" id="A0A2W2ESA7"/>
<feature type="non-terminal residue" evidence="2">
    <location>
        <position position="1"/>
    </location>
</feature>
<dbReference type="EMBL" id="POUD01000109">
    <property type="protein sequence ID" value="PZG15258.1"/>
    <property type="molecule type" value="Genomic_DNA"/>
</dbReference>
<protein>
    <submittedName>
        <fullName evidence="2">Uncharacterized protein</fullName>
    </submittedName>
</protein>
<evidence type="ECO:0000256" key="1">
    <source>
        <dbReference type="SAM" id="MobiDB-lite"/>
    </source>
</evidence>
<proteinExistence type="predicted"/>
<name>A0A2W2ESA7_9ACTN</name>
<dbReference type="Proteomes" id="UP000249304">
    <property type="component" value="Unassembled WGS sequence"/>
</dbReference>
<evidence type="ECO:0000313" key="3">
    <source>
        <dbReference type="Proteomes" id="UP000249304"/>
    </source>
</evidence>
<sequence>VRAVVSRLGVFRVGAVRLAVAGFGVLGPVLAGCGGAGESGATATVSSPPAATPSAGSPDPTAGTATPTGTPSTGTPAATGTSDPTGTPAPTTSDQRPDPGEGREALVAGHYQPLWPFSGPEEVAAWQRAHRENGTGAWHLDARRTALAFTRDYLGFAEIDQAVKTVIDGRHARVHVGFRSEEVRRPLVAAVVHLVRYGSGEDAPWEVVGTDDTSFTLTRPSYGASAGSPMTVGGRITGVDESIRIQVLRPGSDDPAGEVCCVPAGGEDAPWSARVSYAAAPGRTLTVVASTGGHVATVERFAVTGVRPPS</sequence>
<reference evidence="2 3" key="1">
    <citation type="submission" date="2018-01" db="EMBL/GenBank/DDBJ databases">
        <title>Draft genome sequence of Nonomuraea sp. KC333.</title>
        <authorList>
            <person name="Sahin N."/>
            <person name="Saygin H."/>
            <person name="Ay H."/>
        </authorList>
    </citation>
    <scope>NUCLEOTIDE SEQUENCE [LARGE SCALE GENOMIC DNA]</scope>
    <source>
        <strain evidence="2 3">KC333</strain>
    </source>
</reference>